<dbReference type="RefSeq" id="WP_344977285.1">
    <property type="nucleotide sequence ID" value="NZ_BAABFN010000002.1"/>
</dbReference>
<dbReference type="InterPro" id="IPR013320">
    <property type="entry name" value="ConA-like_dom_sf"/>
</dbReference>
<dbReference type="SUPFAM" id="SSF49899">
    <property type="entry name" value="Concanavalin A-like lectins/glucanases"/>
    <property type="match status" value="1"/>
</dbReference>
<evidence type="ECO:0008006" key="4">
    <source>
        <dbReference type="Google" id="ProtNLM"/>
    </source>
</evidence>
<dbReference type="Gene3D" id="2.60.120.560">
    <property type="entry name" value="Exo-inulinase, domain 1"/>
    <property type="match status" value="1"/>
</dbReference>
<feature type="chain" id="PRO_5046257052" description="DUF1080 domain-containing protein" evidence="1">
    <location>
        <begin position="20"/>
        <end position="468"/>
    </location>
</feature>
<organism evidence="2 3">
    <name type="scientific">Compostibacter hankyongensis</name>
    <dbReference type="NCBI Taxonomy" id="1007089"/>
    <lineage>
        <taxon>Bacteria</taxon>
        <taxon>Pseudomonadati</taxon>
        <taxon>Bacteroidota</taxon>
        <taxon>Chitinophagia</taxon>
        <taxon>Chitinophagales</taxon>
        <taxon>Chitinophagaceae</taxon>
        <taxon>Compostibacter</taxon>
    </lineage>
</organism>
<reference evidence="3" key="1">
    <citation type="journal article" date="2019" name="Int. J. Syst. Evol. Microbiol.">
        <title>The Global Catalogue of Microorganisms (GCM) 10K type strain sequencing project: providing services to taxonomists for standard genome sequencing and annotation.</title>
        <authorList>
            <consortium name="The Broad Institute Genomics Platform"/>
            <consortium name="The Broad Institute Genome Sequencing Center for Infectious Disease"/>
            <person name="Wu L."/>
            <person name="Ma J."/>
        </authorList>
    </citation>
    <scope>NUCLEOTIDE SEQUENCE [LARGE SCALE GENOMIC DNA]</scope>
    <source>
        <strain evidence="3">JCM 17664</strain>
    </source>
</reference>
<proteinExistence type="predicted"/>
<keyword evidence="3" id="KW-1185">Reference proteome</keyword>
<name>A0ABP8FLT1_9BACT</name>
<evidence type="ECO:0000256" key="1">
    <source>
        <dbReference type="SAM" id="SignalP"/>
    </source>
</evidence>
<accession>A0ABP8FLT1</accession>
<dbReference type="Proteomes" id="UP001501207">
    <property type="component" value="Unassembled WGS sequence"/>
</dbReference>
<keyword evidence="1" id="KW-0732">Signal</keyword>
<feature type="signal peptide" evidence="1">
    <location>
        <begin position="1"/>
        <end position="19"/>
    </location>
</feature>
<evidence type="ECO:0000313" key="3">
    <source>
        <dbReference type="Proteomes" id="UP001501207"/>
    </source>
</evidence>
<protein>
    <recommendedName>
        <fullName evidence="4">DUF1080 domain-containing protein</fullName>
    </recommendedName>
</protein>
<gene>
    <name evidence="2" type="ORF">GCM10023143_12890</name>
</gene>
<sequence length="468" mass="52705">MKRNILFVCVFLVCSTAFAQKNKTGNFPLEAAKWIFTPGTVGFIQEKGSPAMNISPEAGKVVAKDLNFSDGTIEFDVKPDNLTFYFRYQDAEENECFYLRMNRAGDSTAIEGIQYAPVIDGVLLWDIYPQYQSNATFRKGDWNHVKLVISHAQLRIYINNTDEPALQVEHLEGNPESGAIAFEGDMVVSNLTVMPGKTENLSSSPGMDPTGNDPRYIRRWAVTDPLPISKNVDFSYDLLPTPETSWRVLEAERRGLINLTRAFGKNKVRSIIWLKVNIQSAVEQKKKMNLGFLDDVWVFLNGQMLYLDKNLQGRLMEKEPGGRCSVENTSFMLPLKKGANELLVGLGNDAYWGRGMIARISDLEGVQITPDLTFDARLIKLSDTVEKMYVGTYKLPNGTQAQVVTAGKYLRLSGKSFISTLLYPEADNKFFSRDIGIEVEFFKNNEDKVTHFIVYSNGKQIVAANRME</sequence>
<evidence type="ECO:0000313" key="2">
    <source>
        <dbReference type="EMBL" id="GAA4306767.1"/>
    </source>
</evidence>
<dbReference type="EMBL" id="BAABFN010000002">
    <property type="protein sequence ID" value="GAA4306767.1"/>
    <property type="molecule type" value="Genomic_DNA"/>
</dbReference>
<comment type="caution">
    <text evidence="2">The sequence shown here is derived from an EMBL/GenBank/DDBJ whole genome shotgun (WGS) entry which is preliminary data.</text>
</comment>